<dbReference type="InterPro" id="IPR050214">
    <property type="entry name" value="Cys_Synth/Cystath_Beta-Synth"/>
</dbReference>
<evidence type="ECO:0000256" key="21">
    <source>
        <dbReference type="ARBA" id="ARBA00026192"/>
    </source>
</evidence>
<dbReference type="AlphaFoldDB" id="A0A6C0PNZ7"/>
<evidence type="ECO:0000256" key="16">
    <source>
        <dbReference type="ARBA" id="ARBA00023004"/>
    </source>
</evidence>
<dbReference type="FunFam" id="3.40.50.1100:FF:000118">
    <property type="entry name" value="Related to CYS4-cystathionine beta-synthase"/>
    <property type="match status" value="1"/>
</dbReference>
<dbReference type="GO" id="GO:0046872">
    <property type="term" value="F:metal ion binding"/>
    <property type="evidence" value="ECO:0007669"/>
    <property type="project" value="UniProtKB-KW"/>
</dbReference>
<proteinExistence type="evidence at transcript level"/>
<dbReference type="Gene3D" id="3.40.50.1100">
    <property type="match status" value="2"/>
</dbReference>
<dbReference type="GO" id="GO:0004122">
    <property type="term" value="F:cystathionine beta-synthase activity"/>
    <property type="evidence" value="ECO:0007669"/>
    <property type="project" value="UniProtKB-UniRule"/>
</dbReference>
<comment type="subunit">
    <text evidence="6">Homotetramer.</text>
</comment>
<evidence type="ECO:0000256" key="10">
    <source>
        <dbReference type="ARBA" id="ARBA00022553"/>
    </source>
</evidence>
<evidence type="ECO:0000256" key="25">
    <source>
        <dbReference type="RuleBase" id="RU361204"/>
    </source>
</evidence>
<accession>A0A6C0PNZ7</accession>
<keyword evidence="11 25" id="KW-0028">Amino-acid biosynthesis</keyword>
<dbReference type="EC" id="4.2.1.22" evidence="7 25"/>
<keyword evidence="10" id="KW-0597">Phosphoprotein</keyword>
<dbReference type="GO" id="GO:0006535">
    <property type="term" value="P:cysteine biosynthetic process from serine"/>
    <property type="evidence" value="ECO:0007669"/>
    <property type="project" value="UniProtKB-UniRule"/>
</dbReference>
<feature type="compositionally biased region" description="Basic and acidic residues" evidence="26">
    <location>
        <begin position="27"/>
        <end position="39"/>
    </location>
</feature>
<protein>
    <recommendedName>
        <fullName evidence="21 25">Cystathionine beta-synthase</fullName>
        <ecNumber evidence="7 25">4.2.1.22</ecNumber>
    </recommendedName>
</protein>
<evidence type="ECO:0000256" key="22">
    <source>
        <dbReference type="ARBA" id="ARBA00045425"/>
    </source>
</evidence>
<evidence type="ECO:0000256" key="4">
    <source>
        <dbReference type="ARBA" id="ARBA00005003"/>
    </source>
</evidence>
<dbReference type="PROSITE" id="PS51371">
    <property type="entry name" value="CBS"/>
    <property type="match status" value="1"/>
</dbReference>
<keyword evidence="12" id="KW-0349">Heme</keyword>
<dbReference type="SUPFAM" id="SSF53686">
    <property type="entry name" value="Tryptophan synthase beta subunit-like PLP-dependent enzymes"/>
    <property type="match status" value="1"/>
</dbReference>
<dbReference type="FunFam" id="3.10.580.10:FF:000014">
    <property type="entry name" value="Cystathionine beta-synthase"/>
    <property type="match status" value="1"/>
</dbReference>
<evidence type="ECO:0000256" key="1">
    <source>
        <dbReference type="ARBA" id="ARBA00001933"/>
    </source>
</evidence>
<reference evidence="28" key="1">
    <citation type="submission" date="2019-06" db="EMBL/GenBank/DDBJ databases">
        <authorList>
            <person name="Adameyko K."/>
            <person name="Finoshin A."/>
            <person name="Kravchuk O."/>
            <person name="Mikhailov K."/>
            <person name="Gusev O."/>
            <person name="Shagimardanova E."/>
            <person name="Lyupina Y."/>
        </authorList>
    </citation>
    <scope>NUCLEOTIDE SEQUENCE</scope>
</reference>
<dbReference type="FunFam" id="3.40.50.1100:FF:000003">
    <property type="entry name" value="Cystathionine beta-synthase"/>
    <property type="match status" value="1"/>
</dbReference>
<evidence type="ECO:0000259" key="27">
    <source>
        <dbReference type="PROSITE" id="PS51371"/>
    </source>
</evidence>
<dbReference type="CDD" id="cd01561">
    <property type="entry name" value="CBS_like"/>
    <property type="match status" value="1"/>
</dbReference>
<evidence type="ECO:0000256" key="12">
    <source>
        <dbReference type="ARBA" id="ARBA00022617"/>
    </source>
</evidence>
<evidence type="ECO:0000256" key="23">
    <source>
        <dbReference type="ARBA" id="ARBA00047490"/>
    </source>
</evidence>
<dbReference type="InterPro" id="IPR001926">
    <property type="entry name" value="TrpB-like_PALP"/>
</dbReference>
<dbReference type="PROSITE" id="PS00901">
    <property type="entry name" value="CYS_SYNTHASE"/>
    <property type="match status" value="1"/>
</dbReference>
<evidence type="ECO:0000256" key="18">
    <source>
        <dbReference type="ARBA" id="ARBA00023192"/>
    </source>
</evidence>
<dbReference type="Pfam" id="PF00571">
    <property type="entry name" value="CBS"/>
    <property type="match status" value="1"/>
</dbReference>
<dbReference type="NCBIfam" id="TIGR01137">
    <property type="entry name" value="cysta_beta"/>
    <property type="match status" value="1"/>
</dbReference>
<dbReference type="InterPro" id="IPR036052">
    <property type="entry name" value="TrpB-like_PALP_sf"/>
</dbReference>
<dbReference type="InterPro" id="IPR046342">
    <property type="entry name" value="CBS_dom_sf"/>
</dbReference>
<keyword evidence="19 25" id="KW-0456">Lyase</keyword>
<dbReference type="InterPro" id="IPR046353">
    <property type="entry name" value="CBS_C"/>
</dbReference>
<dbReference type="PANTHER" id="PTHR10314">
    <property type="entry name" value="CYSTATHIONINE BETA-SYNTHASE"/>
    <property type="match status" value="1"/>
</dbReference>
<comment type="subcellular location">
    <subcellularLocation>
        <location evidence="3">Cytoplasm</location>
    </subcellularLocation>
    <subcellularLocation>
        <location evidence="2">Nucleus</location>
    </subcellularLocation>
</comment>
<evidence type="ECO:0000256" key="7">
    <source>
        <dbReference type="ARBA" id="ARBA00012041"/>
    </source>
</evidence>
<evidence type="ECO:0000256" key="26">
    <source>
        <dbReference type="SAM" id="MobiDB-lite"/>
    </source>
</evidence>
<dbReference type="GO" id="GO:0005737">
    <property type="term" value="C:cytoplasm"/>
    <property type="evidence" value="ECO:0007669"/>
    <property type="project" value="UniProtKB-SubCell"/>
</dbReference>
<evidence type="ECO:0000256" key="11">
    <source>
        <dbReference type="ARBA" id="ARBA00022605"/>
    </source>
</evidence>
<evidence type="ECO:0000256" key="15">
    <source>
        <dbReference type="ARBA" id="ARBA00022898"/>
    </source>
</evidence>
<sequence length="517" mass="55708">MASDSRMPDGYIPPNVAPKCSWSLKKRPSESPHSHEDTSAKLPRTSILPNALHCIGQTPMIRLDKIAKKEGLQCELLAKCEFFNAGGSVKDRIGLRMVEEAERDGILKPGDTIIEPTSGNTGIGLALTSAVKGYKCIIVMPEKMSGEKVAVLKALGAEIKRTPNAAAYNTPESHIGVSWKLKSMIPNSHILDQYRNPGNPLAHYDCTGEEILQQCDGKVDMVVCGAGTGGTVAGIGRKMKEKCPSCQVIGVDPYGSILAEPPELNETDVTSYHVEGTGYDFIPTVLDRSVVDKWCKSGDAETFKYARMLIKEEGLLCGGSSGAALSIALQQARSLKAGQKCVVVLPDSIRNYLSKFASDSWMIENGFMAEDQESAEKWWWNKTVGDLKVVKPCTVGPDDSISAALDIMNKQGFDQLPVVNADSVVKGMVTLSSLMNKITRGAAQAKDPVSKALYDQFTMLNRSDSLGQLSATLERSHFAIVVDKQAKGDAQKNVIVGIVTSIDLVNYIVANGPGPSQ</sequence>
<keyword evidence="9" id="KW-1017">Isopeptide bond</keyword>
<dbReference type="InterPro" id="IPR000644">
    <property type="entry name" value="CBS_dom"/>
</dbReference>
<keyword evidence="14" id="KW-0832">Ubl conjugation</keyword>
<dbReference type="SUPFAM" id="SSF54631">
    <property type="entry name" value="CBS-domain pair"/>
    <property type="match status" value="1"/>
</dbReference>
<evidence type="ECO:0000256" key="14">
    <source>
        <dbReference type="ARBA" id="ARBA00022843"/>
    </source>
</evidence>
<evidence type="ECO:0000256" key="24">
    <source>
        <dbReference type="PROSITE-ProRule" id="PRU00703"/>
    </source>
</evidence>
<dbReference type="SMART" id="SM00116">
    <property type="entry name" value="CBS"/>
    <property type="match status" value="2"/>
</dbReference>
<dbReference type="EMBL" id="MN075807">
    <property type="protein sequence ID" value="QHX41453.1"/>
    <property type="molecule type" value="mRNA"/>
</dbReference>
<dbReference type="GO" id="GO:0050667">
    <property type="term" value="P:homocysteine metabolic process"/>
    <property type="evidence" value="ECO:0007669"/>
    <property type="project" value="UniProtKB-ARBA"/>
</dbReference>
<evidence type="ECO:0000256" key="8">
    <source>
        <dbReference type="ARBA" id="ARBA00022490"/>
    </source>
</evidence>
<dbReference type="InterPro" id="IPR001216">
    <property type="entry name" value="P-phosphate_BS"/>
</dbReference>
<feature type="region of interest" description="Disordered" evidence="26">
    <location>
        <begin position="1"/>
        <end position="42"/>
    </location>
</feature>
<evidence type="ECO:0000256" key="3">
    <source>
        <dbReference type="ARBA" id="ARBA00004496"/>
    </source>
</evidence>
<keyword evidence="18 25" id="KW-0198">Cysteine biosynthesis</keyword>
<comment type="pathway">
    <text evidence="4">Amino-acid biosynthesis; L-cysteine biosynthesis; L-cysteine from L-homocysteine and L-serine: step 1/2.</text>
</comment>
<dbReference type="UniPathway" id="UPA00136">
    <property type="reaction ID" value="UER00201"/>
</dbReference>
<dbReference type="InterPro" id="IPR005857">
    <property type="entry name" value="Cysta_beta_synth"/>
</dbReference>
<feature type="domain" description="CBS" evidence="27">
    <location>
        <begin position="386"/>
        <end position="444"/>
    </location>
</feature>
<keyword evidence="13" id="KW-0479">Metal-binding</keyword>
<keyword evidence="8" id="KW-0963">Cytoplasm</keyword>
<evidence type="ECO:0000256" key="20">
    <source>
        <dbReference type="ARBA" id="ARBA00023242"/>
    </source>
</evidence>
<comment type="catalytic activity">
    <reaction evidence="23 25">
        <text>L-homocysteine + L-serine = L,L-cystathionine + H2O</text>
        <dbReference type="Rhea" id="RHEA:10112"/>
        <dbReference type="ChEBI" id="CHEBI:15377"/>
        <dbReference type="ChEBI" id="CHEBI:33384"/>
        <dbReference type="ChEBI" id="CHEBI:58161"/>
        <dbReference type="ChEBI" id="CHEBI:58199"/>
        <dbReference type="EC" id="4.2.1.22"/>
    </reaction>
</comment>
<dbReference type="GO" id="GO:0019343">
    <property type="term" value="P:cysteine biosynthetic process via cystathionine"/>
    <property type="evidence" value="ECO:0007669"/>
    <property type="project" value="UniProtKB-UniRule"/>
</dbReference>
<evidence type="ECO:0000256" key="6">
    <source>
        <dbReference type="ARBA" id="ARBA00011881"/>
    </source>
</evidence>
<keyword evidence="17 24" id="KW-0129">CBS domain</keyword>
<evidence type="ECO:0000256" key="9">
    <source>
        <dbReference type="ARBA" id="ARBA00022499"/>
    </source>
</evidence>
<dbReference type="GO" id="GO:0005634">
    <property type="term" value="C:nucleus"/>
    <property type="evidence" value="ECO:0007669"/>
    <property type="project" value="UniProtKB-SubCell"/>
</dbReference>
<organism evidence="28">
    <name type="scientific">Halisarca dujardinii</name>
    <name type="common">Dujardin's slime sponge</name>
    <dbReference type="NCBI Taxonomy" id="2583056"/>
    <lineage>
        <taxon>Eukaryota</taxon>
        <taxon>Metazoa</taxon>
        <taxon>Porifera</taxon>
        <taxon>Demospongiae</taxon>
        <taxon>Verongimorpha</taxon>
        <taxon>Chondrillida</taxon>
        <taxon>Halisarcidae</taxon>
        <taxon>Halisarca</taxon>
    </lineage>
</organism>
<comment type="cofactor">
    <cofactor evidence="1 25">
        <name>pyridoxal 5'-phosphate</name>
        <dbReference type="ChEBI" id="CHEBI:597326"/>
    </cofactor>
</comment>
<keyword evidence="16" id="KW-0408">Iron</keyword>
<keyword evidence="20" id="KW-0539">Nucleus</keyword>
<evidence type="ECO:0000256" key="13">
    <source>
        <dbReference type="ARBA" id="ARBA00022723"/>
    </source>
</evidence>
<evidence type="ECO:0000256" key="2">
    <source>
        <dbReference type="ARBA" id="ARBA00004123"/>
    </source>
</evidence>
<comment type="similarity">
    <text evidence="5 25">Belongs to the cysteine synthase/cystathionine beta-synthase family.</text>
</comment>
<dbReference type="CDD" id="cd04608">
    <property type="entry name" value="CBS_pair_CBS"/>
    <property type="match status" value="1"/>
</dbReference>
<dbReference type="Pfam" id="PF00291">
    <property type="entry name" value="PALP"/>
    <property type="match status" value="1"/>
</dbReference>
<dbReference type="Gene3D" id="3.10.580.10">
    <property type="entry name" value="CBS-domain"/>
    <property type="match status" value="1"/>
</dbReference>
<evidence type="ECO:0000256" key="5">
    <source>
        <dbReference type="ARBA" id="ARBA00007103"/>
    </source>
</evidence>
<evidence type="ECO:0000313" key="28">
    <source>
        <dbReference type="EMBL" id="QHX41453.1"/>
    </source>
</evidence>
<evidence type="ECO:0000256" key="17">
    <source>
        <dbReference type="ARBA" id="ARBA00023122"/>
    </source>
</evidence>
<keyword evidence="15 25" id="KW-0663">Pyridoxal phosphate</keyword>
<name>A0A6C0PNZ7_HALDU</name>
<comment type="function">
    <text evidence="22">Hydro-lyase catalyzing the first step of the transsulfuration pathway, where the hydroxyl group of L-serine is displaced by L-homocysteine in a beta-replacement reaction to form L-cystathionine, the precursor of L-cysteine. This catabolic route allows the elimination of L-methionine and the toxic metabolite L-homocysteine. Also involved in the production of hydrogen sulfide, a gasotransmitter with signaling and cytoprotective effects on neurons.</text>
</comment>
<evidence type="ECO:0000256" key="19">
    <source>
        <dbReference type="ARBA" id="ARBA00023239"/>
    </source>
</evidence>